<dbReference type="PANTHER" id="PTHR10491:SF4">
    <property type="entry name" value="METHIONINE ADENOSYLTRANSFERASE 2 SUBUNIT BETA"/>
    <property type="match status" value="1"/>
</dbReference>
<evidence type="ECO:0000256" key="6">
    <source>
        <dbReference type="RuleBase" id="RU364082"/>
    </source>
</evidence>
<comment type="catalytic activity">
    <reaction evidence="5">
        <text>dTDP-beta-L-rhamnose + NADP(+) = dTDP-4-dehydro-beta-L-rhamnose + NADPH + H(+)</text>
        <dbReference type="Rhea" id="RHEA:21796"/>
        <dbReference type="ChEBI" id="CHEBI:15378"/>
        <dbReference type="ChEBI" id="CHEBI:57510"/>
        <dbReference type="ChEBI" id="CHEBI:57783"/>
        <dbReference type="ChEBI" id="CHEBI:58349"/>
        <dbReference type="ChEBI" id="CHEBI:62830"/>
        <dbReference type="EC" id="1.1.1.133"/>
    </reaction>
</comment>
<evidence type="ECO:0000256" key="1">
    <source>
        <dbReference type="ARBA" id="ARBA00004781"/>
    </source>
</evidence>
<dbReference type="Pfam" id="PF04321">
    <property type="entry name" value="RmlD_sub_bind"/>
    <property type="match status" value="1"/>
</dbReference>
<organism evidence="8 9">
    <name type="scientific">Belliella marina</name>
    <dbReference type="NCBI Taxonomy" id="1644146"/>
    <lineage>
        <taxon>Bacteria</taxon>
        <taxon>Pseudomonadati</taxon>
        <taxon>Bacteroidota</taxon>
        <taxon>Cytophagia</taxon>
        <taxon>Cytophagales</taxon>
        <taxon>Cyclobacteriaceae</taxon>
        <taxon>Belliella</taxon>
    </lineage>
</organism>
<keyword evidence="6" id="KW-0521">NADP</keyword>
<evidence type="ECO:0000256" key="5">
    <source>
        <dbReference type="ARBA" id="ARBA00048200"/>
    </source>
</evidence>
<comment type="function">
    <text evidence="6">Catalyzes the reduction of dTDP-6-deoxy-L-lyxo-4-hexulose to yield dTDP-L-rhamnose.</text>
</comment>
<evidence type="ECO:0000259" key="7">
    <source>
        <dbReference type="Pfam" id="PF04321"/>
    </source>
</evidence>
<evidence type="ECO:0000256" key="4">
    <source>
        <dbReference type="ARBA" id="ARBA00017099"/>
    </source>
</evidence>
<dbReference type="Proteomes" id="UP001597361">
    <property type="component" value="Unassembled WGS sequence"/>
</dbReference>
<dbReference type="EMBL" id="JBHUHR010000005">
    <property type="protein sequence ID" value="MFD2033640.1"/>
    <property type="molecule type" value="Genomic_DNA"/>
</dbReference>
<dbReference type="RefSeq" id="WP_376883234.1">
    <property type="nucleotide sequence ID" value="NZ_JBHUHR010000005.1"/>
</dbReference>
<name>A0ABW4VI12_9BACT</name>
<dbReference type="CDD" id="cd05254">
    <property type="entry name" value="dTDP_HR_like_SDR_e"/>
    <property type="match status" value="1"/>
</dbReference>
<keyword evidence="6" id="KW-0560">Oxidoreductase</keyword>
<keyword evidence="9" id="KW-1185">Reference proteome</keyword>
<protein>
    <recommendedName>
        <fullName evidence="4 6">dTDP-4-dehydrorhamnose reductase</fullName>
        <ecNumber evidence="3 6">1.1.1.133</ecNumber>
    </recommendedName>
</protein>
<accession>A0ABW4VI12</accession>
<proteinExistence type="inferred from homology"/>
<comment type="pathway">
    <text evidence="1 6">Carbohydrate biosynthesis; dTDP-L-rhamnose biosynthesis.</text>
</comment>
<evidence type="ECO:0000256" key="3">
    <source>
        <dbReference type="ARBA" id="ARBA00012929"/>
    </source>
</evidence>
<dbReference type="PANTHER" id="PTHR10491">
    <property type="entry name" value="DTDP-4-DEHYDRORHAMNOSE REDUCTASE"/>
    <property type="match status" value="1"/>
</dbReference>
<reference evidence="9" key="1">
    <citation type="journal article" date="2019" name="Int. J. Syst. Evol. Microbiol.">
        <title>The Global Catalogue of Microorganisms (GCM) 10K type strain sequencing project: providing services to taxonomists for standard genome sequencing and annotation.</title>
        <authorList>
            <consortium name="The Broad Institute Genomics Platform"/>
            <consortium name="The Broad Institute Genome Sequencing Center for Infectious Disease"/>
            <person name="Wu L."/>
            <person name="Ma J."/>
        </authorList>
    </citation>
    <scope>NUCLEOTIDE SEQUENCE [LARGE SCALE GENOMIC DNA]</scope>
    <source>
        <strain evidence="9">CGMCC 1.15180</strain>
    </source>
</reference>
<comment type="similarity">
    <text evidence="2 6">Belongs to the dTDP-4-dehydrorhamnose reductase family.</text>
</comment>
<dbReference type="EC" id="1.1.1.133" evidence="3 6"/>
<feature type="domain" description="RmlD-like substrate binding" evidence="7">
    <location>
        <begin position="10"/>
        <end position="304"/>
    </location>
</feature>
<evidence type="ECO:0000313" key="8">
    <source>
        <dbReference type="EMBL" id="MFD2033640.1"/>
    </source>
</evidence>
<dbReference type="SUPFAM" id="SSF51735">
    <property type="entry name" value="NAD(P)-binding Rossmann-fold domains"/>
    <property type="match status" value="1"/>
</dbReference>
<sequence length="311" mass="34537">MTLSNLKKKKILITGANGLLGQKIVRQILDEGIFDAIPSGLGECRLPEELNISNWLTLDIRKKEQVMSKIGELKPDFIIHTAAMTNVDQCESEKEACKTLNIQAVENLVEASEKYNSHLIHLSTDFVFDGEGGPYTEEATPNPINFYGWTKLEAENTIQASNIKWSIVRTVLVYGIANDMSRSNIILWVKDSLDKGKSLQLVNDQLRTPTLAEDLAAGCLLIAKKEAVGIYNISGKDLLTPYEMAIATAEYFNLDKSKIKETNSLAFTQEAKRPMKTGFIIDKAINDLGYSPKSFMDGIGILAKQLKLANY</sequence>
<comment type="caution">
    <text evidence="8">The sequence shown here is derived from an EMBL/GenBank/DDBJ whole genome shotgun (WGS) entry which is preliminary data.</text>
</comment>
<dbReference type="InterPro" id="IPR036291">
    <property type="entry name" value="NAD(P)-bd_dom_sf"/>
</dbReference>
<dbReference type="InterPro" id="IPR029903">
    <property type="entry name" value="RmlD-like-bd"/>
</dbReference>
<evidence type="ECO:0000313" key="9">
    <source>
        <dbReference type="Proteomes" id="UP001597361"/>
    </source>
</evidence>
<evidence type="ECO:0000256" key="2">
    <source>
        <dbReference type="ARBA" id="ARBA00010944"/>
    </source>
</evidence>
<dbReference type="InterPro" id="IPR005913">
    <property type="entry name" value="dTDP_dehydrorham_reduct"/>
</dbReference>
<gene>
    <name evidence="8" type="ORF">ACFSKL_02500</name>
</gene>
<dbReference type="Gene3D" id="3.40.50.720">
    <property type="entry name" value="NAD(P)-binding Rossmann-like Domain"/>
    <property type="match status" value="1"/>
</dbReference>